<proteinExistence type="predicted"/>
<evidence type="ECO:0000313" key="1">
    <source>
        <dbReference type="EMBL" id="GGK97660.1"/>
    </source>
</evidence>
<dbReference type="EMBL" id="BMNT01000025">
    <property type="protein sequence ID" value="GGK97660.1"/>
    <property type="molecule type" value="Genomic_DNA"/>
</dbReference>
<dbReference type="Proteomes" id="UP000645217">
    <property type="component" value="Unassembled WGS sequence"/>
</dbReference>
<gene>
    <name evidence="1" type="ORF">GCM10007964_44860</name>
</gene>
<reference evidence="1" key="1">
    <citation type="journal article" date="2014" name="Int. J. Syst. Evol. Microbiol.">
        <title>Complete genome sequence of Corynebacterium casei LMG S-19264T (=DSM 44701T), isolated from a smear-ripened cheese.</title>
        <authorList>
            <consortium name="US DOE Joint Genome Institute (JGI-PGF)"/>
            <person name="Walter F."/>
            <person name="Albersmeier A."/>
            <person name="Kalinowski J."/>
            <person name="Ruckert C."/>
        </authorList>
    </citation>
    <scope>NUCLEOTIDE SEQUENCE</scope>
    <source>
        <strain evidence="1">JCM 13064</strain>
    </source>
</reference>
<evidence type="ECO:0000313" key="2">
    <source>
        <dbReference type="Proteomes" id="UP000645217"/>
    </source>
</evidence>
<dbReference type="AlphaFoldDB" id="A0A917VLL6"/>
<organism evidence="1 2">
    <name type="scientific">Sphaerisporangium melleum</name>
    <dbReference type="NCBI Taxonomy" id="321316"/>
    <lineage>
        <taxon>Bacteria</taxon>
        <taxon>Bacillati</taxon>
        <taxon>Actinomycetota</taxon>
        <taxon>Actinomycetes</taxon>
        <taxon>Streptosporangiales</taxon>
        <taxon>Streptosporangiaceae</taxon>
        <taxon>Sphaerisporangium</taxon>
    </lineage>
</organism>
<protein>
    <submittedName>
        <fullName evidence="1">Uncharacterized protein</fullName>
    </submittedName>
</protein>
<accession>A0A917VLL6</accession>
<reference evidence="1" key="2">
    <citation type="submission" date="2020-09" db="EMBL/GenBank/DDBJ databases">
        <authorList>
            <person name="Sun Q."/>
            <person name="Ohkuma M."/>
        </authorList>
    </citation>
    <scope>NUCLEOTIDE SEQUENCE</scope>
    <source>
        <strain evidence="1">JCM 13064</strain>
    </source>
</reference>
<keyword evidence="2" id="KW-1185">Reference proteome</keyword>
<dbReference type="InterPro" id="IPR046214">
    <property type="entry name" value="DUF6247"/>
</dbReference>
<sequence length="108" mass="12378">MTPRAALRRARLGCVTADQMRDAVHDPAEILRILPEAWHEPFLSDHRSALDAAHEVWRFRQLRDLLHTWRLRALALADPGFERAAQAAREGRSKEFVPAGQIIPGWHE</sequence>
<comment type="caution">
    <text evidence="1">The sequence shown here is derived from an EMBL/GenBank/DDBJ whole genome shotgun (WGS) entry which is preliminary data.</text>
</comment>
<dbReference type="Pfam" id="PF19760">
    <property type="entry name" value="DUF6247"/>
    <property type="match status" value="1"/>
</dbReference>
<name>A0A917VLL6_9ACTN</name>